<feature type="non-terminal residue" evidence="1">
    <location>
        <position position="1"/>
    </location>
</feature>
<dbReference type="EMBL" id="BGPR01225086">
    <property type="protein sequence ID" value="GBN70314.1"/>
    <property type="molecule type" value="Genomic_DNA"/>
</dbReference>
<dbReference type="Proteomes" id="UP000499080">
    <property type="component" value="Unassembled WGS sequence"/>
</dbReference>
<reference evidence="1 2" key="1">
    <citation type="journal article" date="2019" name="Sci. Rep.">
        <title>Orb-weaving spider Araneus ventricosus genome elucidates the spidroin gene catalogue.</title>
        <authorList>
            <person name="Kono N."/>
            <person name="Nakamura H."/>
            <person name="Ohtoshi R."/>
            <person name="Moran D.A.P."/>
            <person name="Shinohara A."/>
            <person name="Yoshida Y."/>
            <person name="Fujiwara M."/>
            <person name="Mori M."/>
            <person name="Tomita M."/>
            <person name="Arakawa K."/>
        </authorList>
    </citation>
    <scope>NUCLEOTIDE SEQUENCE [LARGE SCALE GENOMIC DNA]</scope>
</reference>
<keyword evidence="2" id="KW-1185">Reference proteome</keyword>
<comment type="caution">
    <text evidence="1">The sequence shown here is derived from an EMBL/GenBank/DDBJ whole genome shotgun (WGS) entry which is preliminary data.</text>
</comment>
<sequence length="185" mass="20917">YDLTFIHSIPIPFHNPGGSTQPNGCRVFGWESRLNLQVLERRLTLPVENIPAEKSYLEPGTLSFLSRNFTTRPPRYWNWAEEGKEGTAAVSLSRTPYFRCSPTYDLTFIHSITIPFHNPGGSTQPNGCRVFGWENRLNLQVLELCLTLSAACESSPFRSGLRVRSGKFSCSVSLSVSHFFQIRNM</sequence>
<dbReference type="AlphaFoldDB" id="A0A4Y2R3R1"/>
<organism evidence="1 2">
    <name type="scientific">Araneus ventricosus</name>
    <name type="common">Orbweaver spider</name>
    <name type="synonym">Epeira ventricosa</name>
    <dbReference type="NCBI Taxonomy" id="182803"/>
    <lineage>
        <taxon>Eukaryota</taxon>
        <taxon>Metazoa</taxon>
        <taxon>Ecdysozoa</taxon>
        <taxon>Arthropoda</taxon>
        <taxon>Chelicerata</taxon>
        <taxon>Arachnida</taxon>
        <taxon>Araneae</taxon>
        <taxon>Araneomorphae</taxon>
        <taxon>Entelegynae</taxon>
        <taxon>Araneoidea</taxon>
        <taxon>Araneidae</taxon>
        <taxon>Araneus</taxon>
    </lineage>
</organism>
<proteinExistence type="predicted"/>
<name>A0A4Y2R3R1_ARAVE</name>
<evidence type="ECO:0000313" key="2">
    <source>
        <dbReference type="Proteomes" id="UP000499080"/>
    </source>
</evidence>
<accession>A0A4Y2R3R1</accession>
<protein>
    <submittedName>
        <fullName evidence="1">Uncharacterized protein</fullName>
    </submittedName>
</protein>
<evidence type="ECO:0000313" key="1">
    <source>
        <dbReference type="EMBL" id="GBN70314.1"/>
    </source>
</evidence>
<gene>
    <name evidence="1" type="ORF">AVEN_215036_1</name>
</gene>